<reference evidence="2" key="1">
    <citation type="submission" date="2013-08" db="EMBL/GenBank/DDBJ databases">
        <title>Gene expansion shapes genome architecture in the human pathogen Lichtheimia corymbifera: an evolutionary genomics analysis in the ancient terrestrial Mucorales (Mucoromycotina).</title>
        <authorList>
            <person name="Schwartze V.U."/>
            <person name="Winter S."/>
            <person name="Shelest E."/>
            <person name="Marcet-Houben M."/>
            <person name="Horn F."/>
            <person name="Wehner S."/>
            <person name="Hoffmann K."/>
            <person name="Riege K."/>
            <person name="Sammeth M."/>
            <person name="Nowrousian M."/>
            <person name="Valiante V."/>
            <person name="Linde J."/>
            <person name="Jacobsen I.D."/>
            <person name="Marz M."/>
            <person name="Brakhage A.A."/>
            <person name="Gabaldon T."/>
            <person name="Bocker S."/>
            <person name="Voigt K."/>
        </authorList>
    </citation>
    <scope>NUCLEOTIDE SEQUENCE [LARGE SCALE GENOMIC DNA]</scope>
    <source>
        <strain evidence="2">FSU 9682</strain>
    </source>
</reference>
<feature type="region of interest" description="Disordered" evidence="1">
    <location>
        <begin position="1"/>
        <end position="33"/>
    </location>
</feature>
<name>A0A068SGN9_9FUNG</name>
<gene>
    <name evidence="2" type="ORF">LCOR_11762.1</name>
</gene>
<proteinExistence type="predicted"/>
<evidence type="ECO:0000313" key="3">
    <source>
        <dbReference type="Proteomes" id="UP000027586"/>
    </source>
</evidence>
<evidence type="ECO:0000313" key="2">
    <source>
        <dbReference type="EMBL" id="CDH60987.1"/>
    </source>
</evidence>
<comment type="caution">
    <text evidence="2">The sequence shown here is derived from an EMBL/GenBank/DDBJ whole genome shotgun (WGS) entry which is preliminary data.</text>
</comment>
<dbReference type="AlphaFoldDB" id="A0A068SGN9"/>
<accession>A0A068SGN9</accession>
<protein>
    <submittedName>
        <fullName evidence="2">Uncharacterized protein</fullName>
    </submittedName>
</protein>
<evidence type="ECO:0000256" key="1">
    <source>
        <dbReference type="SAM" id="MobiDB-lite"/>
    </source>
</evidence>
<dbReference type="VEuPathDB" id="FungiDB:LCOR_11762.1"/>
<dbReference type="EMBL" id="CBTN010000120">
    <property type="protein sequence ID" value="CDH60987.1"/>
    <property type="molecule type" value="Genomic_DNA"/>
</dbReference>
<dbReference type="Proteomes" id="UP000027586">
    <property type="component" value="Unassembled WGS sequence"/>
</dbReference>
<organism evidence="2 3">
    <name type="scientific">Lichtheimia corymbifera JMRC:FSU:9682</name>
    <dbReference type="NCBI Taxonomy" id="1263082"/>
    <lineage>
        <taxon>Eukaryota</taxon>
        <taxon>Fungi</taxon>
        <taxon>Fungi incertae sedis</taxon>
        <taxon>Mucoromycota</taxon>
        <taxon>Mucoromycotina</taxon>
        <taxon>Mucoromycetes</taxon>
        <taxon>Mucorales</taxon>
        <taxon>Lichtheimiaceae</taxon>
        <taxon>Lichtheimia</taxon>
    </lineage>
</organism>
<keyword evidence="3" id="KW-1185">Reference proteome</keyword>
<sequence length="110" mass="12121">MSSLSSQGILDKVTLINRTNQREGGRQLIPKGEGCFHSNLQRPMTQGRIHLGIPNCPSSQPNRNQKELAASRTVTTGKASSKWADKIVGFAFRHETRDCTTSSVSQPNRN</sequence>